<dbReference type="EMBL" id="JBHTNZ010000087">
    <property type="protein sequence ID" value="MFD1464204.1"/>
    <property type="molecule type" value="Genomic_DNA"/>
</dbReference>
<accession>A0ABW4DJS9</accession>
<name>A0ABW4DJS9_9BACL</name>
<organism evidence="1 2">
    <name type="scientific">Paenibacillus farraposensis</name>
    <dbReference type="NCBI Taxonomy" id="2807095"/>
    <lineage>
        <taxon>Bacteria</taxon>
        <taxon>Bacillati</taxon>
        <taxon>Bacillota</taxon>
        <taxon>Bacilli</taxon>
        <taxon>Bacillales</taxon>
        <taxon>Paenibacillaceae</taxon>
        <taxon>Paenibacillus</taxon>
    </lineage>
</organism>
<evidence type="ECO:0000313" key="2">
    <source>
        <dbReference type="Proteomes" id="UP001597340"/>
    </source>
</evidence>
<sequence>MIGTCDFCEEDQRKLKYLYQDGVAILATCRYGCHSKRSIPSAKNRNRPFSIISIEKLSGGFEDSQWRVKVKDERGRIRTHDLKRYGNETEVTLRHAISKKCINAKQTFLIYLQACTLRGLRETMDRNVERLGRVFYPGRGRSSYRPE</sequence>
<protein>
    <submittedName>
        <fullName evidence="1">Uncharacterized protein</fullName>
    </submittedName>
</protein>
<dbReference type="RefSeq" id="WP_229522921.1">
    <property type="nucleotide sequence ID" value="NZ_JAFFQR010000010.1"/>
</dbReference>
<comment type="caution">
    <text evidence="1">The sequence shown here is derived from an EMBL/GenBank/DDBJ whole genome shotgun (WGS) entry which is preliminary data.</text>
</comment>
<keyword evidence="2" id="KW-1185">Reference proteome</keyword>
<gene>
    <name evidence="1" type="ORF">ACFQ5D_23410</name>
</gene>
<dbReference type="Proteomes" id="UP001597340">
    <property type="component" value="Unassembled WGS sequence"/>
</dbReference>
<proteinExistence type="predicted"/>
<evidence type="ECO:0000313" key="1">
    <source>
        <dbReference type="EMBL" id="MFD1464204.1"/>
    </source>
</evidence>
<reference evidence="2" key="1">
    <citation type="journal article" date="2019" name="Int. J. Syst. Evol. Microbiol.">
        <title>The Global Catalogue of Microorganisms (GCM) 10K type strain sequencing project: providing services to taxonomists for standard genome sequencing and annotation.</title>
        <authorList>
            <consortium name="The Broad Institute Genomics Platform"/>
            <consortium name="The Broad Institute Genome Sequencing Center for Infectious Disease"/>
            <person name="Wu L."/>
            <person name="Ma J."/>
        </authorList>
    </citation>
    <scope>NUCLEOTIDE SEQUENCE [LARGE SCALE GENOMIC DNA]</scope>
    <source>
        <strain evidence="2">CCM 9147</strain>
    </source>
</reference>